<evidence type="ECO:0008006" key="3">
    <source>
        <dbReference type="Google" id="ProtNLM"/>
    </source>
</evidence>
<reference evidence="1" key="1">
    <citation type="submission" date="2016-11" db="EMBL/GenBank/DDBJ databases">
        <title>The genome of Nicotiana attenuata.</title>
        <authorList>
            <person name="Xu S."/>
            <person name="Brockmoeller T."/>
            <person name="Gaquerel E."/>
            <person name="Navarro A."/>
            <person name="Kuhl H."/>
            <person name="Gase K."/>
            <person name="Ling Z."/>
            <person name="Zhou W."/>
            <person name="Kreitzer C."/>
            <person name="Stanke M."/>
            <person name="Tang H."/>
            <person name="Lyons E."/>
            <person name="Pandey P."/>
            <person name="Pandey S.P."/>
            <person name="Timmermann B."/>
            <person name="Baldwin I.T."/>
        </authorList>
    </citation>
    <scope>NUCLEOTIDE SEQUENCE [LARGE SCALE GENOMIC DNA]</scope>
    <source>
        <strain evidence="1">UT</strain>
    </source>
</reference>
<dbReference type="Proteomes" id="UP000187609">
    <property type="component" value="Unassembled WGS sequence"/>
</dbReference>
<organism evidence="1 2">
    <name type="scientific">Nicotiana attenuata</name>
    <name type="common">Coyote tobacco</name>
    <dbReference type="NCBI Taxonomy" id="49451"/>
    <lineage>
        <taxon>Eukaryota</taxon>
        <taxon>Viridiplantae</taxon>
        <taxon>Streptophyta</taxon>
        <taxon>Embryophyta</taxon>
        <taxon>Tracheophyta</taxon>
        <taxon>Spermatophyta</taxon>
        <taxon>Magnoliopsida</taxon>
        <taxon>eudicotyledons</taxon>
        <taxon>Gunneridae</taxon>
        <taxon>Pentapetalae</taxon>
        <taxon>asterids</taxon>
        <taxon>lamiids</taxon>
        <taxon>Solanales</taxon>
        <taxon>Solanaceae</taxon>
        <taxon>Nicotianoideae</taxon>
        <taxon>Nicotianeae</taxon>
        <taxon>Nicotiana</taxon>
    </lineage>
</organism>
<keyword evidence="2" id="KW-1185">Reference proteome</keyword>
<sequence length="104" mass="11828">CRYLLQQLGNPTITHTYREQNYAAHYLAQHGSSTNAQDCTTIFTQPPNLLLPQLLADQQGTAYQRLVKFTCTTSIFLAYDHSVDQHFDYNFCNTIQVAPCNVIV</sequence>
<dbReference type="EMBL" id="MJEQ01003277">
    <property type="protein sequence ID" value="OIT23596.1"/>
    <property type="molecule type" value="Genomic_DNA"/>
</dbReference>
<accession>A0A1J6K4L5</accession>
<evidence type="ECO:0000313" key="2">
    <source>
        <dbReference type="Proteomes" id="UP000187609"/>
    </source>
</evidence>
<protein>
    <recommendedName>
        <fullName evidence="3">RNase H type-1 domain-containing protein</fullName>
    </recommendedName>
</protein>
<name>A0A1J6K4L5_NICAT</name>
<dbReference type="AlphaFoldDB" id="A0A1J6K4L5"/>
<dbReference type="OMA" id="HFDYNFC"/>
<gene>
    <name evidence="1" type="ORF">A4A49_58080</name>
</gene>
<proteinExistence type="predicted"/>
<dbReference type="Gramene" id="OIT23596">
    <property type="protein sequence ID" value="OIT23596"/>
    <property type="gene ID" value="A4A49_58080"/>
</dbReference>
<evidence type="ECO:0000313" key="1">
    <source>
        <dbReference type="EMBL" id="OIT23596.1"/>
    </source>
</evidence>
<comment type="caution">
    <text evidence="1">The sequence shown here is derived from an EMBL/GenBank/DDBJ whole genome shotgun (WGS) entry which is preliminary data.</text>
</comment>
<feature type="non-terminal residue" evidence="1">
    <location>
        <position position="1"/>
    </location>
</feature>